<evidence type="ECO:0000256" key="10">
    <source>
        <dbReference type="ARBA" id="ARBA00023273"/>
    </source>
</evidence>
<evidence type="ECO:0000256" key="3">
    <source>
        <dbReference type="ARBA" id="ARBA00022490"/>
    </source>
</evidence>
<feature type="repeat" description="WD" evidence="11">
    <location>
        <begin position="452"/>
        <end position="494"/>
    </location>
</feature>
<dbReference type="InterPro" id="IPR001680">
    <property type="entry name" value="WD40_rpt"/>
</dbReference>
<reference evidence="13" key="1">
    <citation type="submission" date="2020-12" db="EMBL/GenBank/DDBJ databases">
        <authorList>
            <person name="Iha C."/>
        </authorList>
    </citation>
    <scope>NUCLEOTIDE SEQUENCE</scope>
</reference>
<evidence type="ECO:0008006" key="15">
    <source>
        <dbReference type="Google" id="ProtNLM"/>
    </source>
</evidence>
<name>A0A8S1INN0_9CHLO</name>
<dbReference type="PANTHER" id="PTHR12442">
    <property type="entry name" value="DYNEIN INTERMEDIATE CHAIN"/>
    <property type="match status" value="1"/>
</dbReference>
<dbReference type="EMBL" id="CAJHUC010000332">
    <property type="protein sequence ID" value="CAD7695357.1"/>
    <property type="molecule type" value="Genomic_DNA"/>
</dbReference>
<evidence type="ECO:0000256" key="1">
    <source>
        <dbReference type="ARBA" id="ARBA00004430"/>
    </source>
</evidence>
<gene>
    <name evidence="13" type="ORF">OSTQU699_LOCUS718</name>
</gene>
<evidence type="ECO:0000256" key="9">
    <source>
        <dbReference type="ARBA" id="ARBA00023212"/>
    </source>
</evidence>
<dbReference type="SUPFAM" id="SSF50978">
    <property type="entry name" value="WD40 repeat-like"/>
    <property type="match status" value="1"/>
</dbReference>
<comment type="similarity">
    <text evidence="2">Belongs to the dynein intermediate chain family.</text>
</comment>
<dbReference type="GO" id="GO:0005874">
    <property type="term" value="C:microtubule"/>
    <property type="evidence" value="ECO:0007669"/>
    <property type="project" value="UniProtKB-KW"/>
</dbReference>
<feature type="compositionally biased region" description="Polar residues" evidence="12">
    <location>
        <begin position="94"/>
        <end position="110"/>
    </location>
</feature>
<dbReference type="Pfam" id="PF00400">
    <property type="entry name" value="WD40"/>
    <property type="match status" value="2"/>
</dbReference>
<dbReference type="SMART" id="SM00320">
    <property type="entry name" value="WD40"/>
    <property type="match status" value="5"/>
</dbReference>
<dbReference type="PANTHER" id="PTHR12442:SF11">
    <property type="entry name" value="DYNEIN AXONEMAL INTERMEDIATE CHAIN 1"/>
    <property type="match status" value="1"/>
</dbReference>
<dbReference type="Gene3D" id="2.130.10.10">
    <property type="entry name" value="YVTN repeat-like/Quinoprotein amine dehydrogenase"/>
    <property type="match status" value="2"/>
</dbReference>
<evidence type="ECO:0000256" key="7">
    <source>
        <dbReference type="ARBA" id="ARBA00023017"/>
    </source>
</evidence>
<evidence type="ECO:0000256" key="11">
    <source>
        <dbReference type="PROSITE-ProRule" id="PRU00221"/>
    </source>
</evidence>
<dbReference type="AlphaFoldDB" id="A0A8S1INN0"/>
<dbReference type="Proteomes" id="UP000708148">
    <property type="component" value="Unassembled WGS sequence"/>
</dbReference>
<sequence length="618" mass="69718">MLTATNPAAAKNIARFNMKERCYKFEPMVEQTMVHYATDGWLLHKANDEAKKQIDMEKLQEDALMKFQAEMDRAVSEKKDEGVETEPPDDSRQLRNQFNFSDRAAQTFNNPMRERATFTEPPPTSAMAGSVSQWEIYDQYIQDIERQKVQEEINKAKAAAKKGGAVPSQAPKPSAEEEDENKDTSNTIQGPEMSRAAHVLERMVNQNTFDELSMDFKYWDDATDALREAEGTLLPLWKFSNEMTRRRHVTSLCWNPRHLDMFAVGYGSYDFLKPSSGLICIYSMKNASYPEYTFTTDSGVLSVDFNPERDNLLAVGCYDGSVLVFDVSKKINKPVYQSTIKNGKRSDPVWQVSWQPDESSKLPQFYSVSSDGHVDLWTVTKAELMHEEVLSLRMVPRAGDGEAGGEARAGSLARGCCFDFSKANAFIYLVGTEEGRIHECSKAYSSEYLNTFDGHGMPIYSVKWNYIHTKMFLTASADWSVKLWNSTSPEKNVMAFDLGSPVGDVAWAPYSSTVFAAVTDEGKVHVYNLFRNKHEAMCEQKIIKKGRLTKLEFNPRHPIVIVGDDRGCVTCLKLSPNLRMTSQPEKGQNFEEMEVQKLDKVIEVALKSVVGGEGGEKI</sequence>
<dbReference type="OrthoDB" id="24670at2759"/>
<keyword evidence="7" id="KW-0243">Dynein</keyword>
<dbReference type="InterPro" id="IPR050687">
    <property type="entry name" value="Dynein_IC"/>
</dbReference>
<dbReference type="GO" id="GO:0003341">
    <property type="term" value="P:cilium movement"/>
    <property type="evidence" value="ECO:0007669"/>
    <property type="project" value="TreeGrafter"/>
</dbReference>
<dbReference type="PROSITE" id="PS50082">
    <property type="entry name" value="WD_REPEATS_2"/>
    <property type="match status" value="1"/>
</dbReference>
<proteinExistence type="inferred from homology"/>
<feature type="compositionally biased region" description="Basic and acidic residues" evidence="12">
    <location>
        <begin position="73"/>
        <end position="82"/>
    </location>
</feature>
<evidence type="ECO:0000256" key="8">
    <source>
        <dbReference type="ARBA" id="ARBA00023175"/>
    </source>
</evidence>
<keyword evidence="3" id="KW-0963">Cytoplasm</keyword>
<keyword evidence="10" id="KW-0966">Cell projection</keyword>
<feature type="region of interest" description="Disordered" evidence="12">
    <location>
        <begin position="73"/>
        <end position="128"/>
    </location>
</feature>
<evidence type="ECO:0000313" key="13">
    <source>
        <dbReference type="EMBL" id="CAD7695357.1"/>
    </source>
</evidence>
<evidence type="ECO:0000256" key="5">
    <source>
        <dbReference type="ARBA" id="ARBA00022701"/>
    </source>
</evidence>
<evidence type="ECO:0000313" key="14">
    <source>
        <dbReference type="Proteomes" id="UP000708148"/>
    </source>
</evidence>
<dbReference type="GO" id="GO:0036157">
    <property type="term" value="C:outer dynein arm"/>
    <property type="evidence" value="ECO:0007669"/>
    <property type="project" value="TreeGrafter"/>
</dbReference>
<dbReference type="InterPro" id="IPR015943">
    <property type="entry name" value="WD40/YVTN_repeat-like_dom_sf"/>
</dbReference>
<dbReference type="GO" id="GO:0036158">
    <property type="term" value="P:outer dynein arm assembly"/>
    <property type="evidence" value="ECO:0007669"/>
    <property type="project" value="TreeGrafter"/>
</dbReference>
<protein>
    <recommendedName>
        <fullName evidence="15">Dynein intermediate chain</fullName>
    </recommendedName>
</protein>
<organism evidence="13 14">
    <name type="scientific">Ostreobium quekettii</name>
    <dbReference type="NCBI Taxonomy" id="121088"/>
    <lineage>
        <taxon>Eukaryota</taxon>
        <taxon>Viridiplantae</taxon>
        <taxon>Chlorophyta</taxon>
        <taxon>core chlorophytes</taxon>
        <taxon>Ulvophyceae</taxon>
        <taxon>TCBD clade</taxon>
        <taxon>Bryopsidales</taxon>
        <taxon>Ostreobineae</taxon>
        <taxon>Ostreobiaceae</taxon>
        <taxon>Ostreobium</taxon>
    </lineage>
</organism>
<dbReference type="GO" id="GO:0045503">
    <property type="term" value="F:dynein light chain binding"/>
    <property type="evidence" value="ECO:0007669"/>
    <property type="project" value="TreeGrafter"/>
</dbReference>
<keyword evidence="14" id="KW-1185">Reference proteome</keyword>
<keyword evidence="8" id="KW-0505">Motor protein</keyword>
<keyword evidence="5" id="KW-0493">Microtubule</keyword>
<evidence type="ECO:0000256" key="4">
    <source>
        <dbReference type="ARBA" id="ARBA00022574"/>
    </source>
</evidence>
<dbReference type="InterPro" id="IPR036322">
    <property type="entry name" value="WD40_repeat_dom_sf"/>
</dbReference>
<feature type="region of interest" description="Disordered" evidence="12">
    <location>
        <begin position="158"/>
        <end position="192"/>
    </location>
</feature>
<keyword evidence="6" id="KW-0677">Repeat</keyword>
<dbReference type="GO" id="GO:0045504">
    <property type="term" value="F:dynein heavy chain binding"/>
    <property type="evidence" value="ECO:0007669"/>
    <property type="project" value="TreeGrafter"/>
</dbReference>
<dbReference type="PROSITE" id="PS50294">
    <property type="entry name" value="WD_REPEATS_REGION"/>
    <property type="match status" value="1"/>
</dbReference>
<evidence type="ECO:0000256" key="6">
    <source>
        <dbReference type="ARBA" id="ARBA00022737"/>
    </source>
</evidence>
<accession>A0A8S1INN0</accession>
<evidence type="ECO:0000256" key="12">
    <source>
        <dbReference type="SAM" id="MobiDB-lite"/>
    </source>
</evidence>
<comment type="subcellular location">
    <subcellularLocation>
        <location evidence="1">Cytoplasm</location>
        <location evidence="1">Cytoskeleton</location>
        <location evidence="1">Cilium axoneme</location>
    </subcellularLocation>
</comment>
<comment type="caution">
    <text evidence="13">The sequence shown here is derived from an EMBL/GenBank/DDBJ whole genome shotgun (WGS) entry which is preliminary data.</text>
</comment>
<keyword evidence="9" id="KW-0206">Cytoskeleton</keyword>
<evidence type="ECO:0000256" key="2">
    <source>
        <dbReference type="ARBA" id="ARBA00011059"/>
    </source>
</evidence>
<keyword evidence="4 11" id="KW-0853">WD repeat</keyword>